<evidence type="ECO:0008006" key="4">
    <source>
        <dbReference type="Google" id="ProtNLM"/>
    </source>
</evidence>
<comment type="caution">
    <text evidence="2">The sequence shown here is derived from an EMBL/GenBank/DDBJ whole genome shotgun (WGS) entry which is preliminary data.</text>
</comment>
<feature type="transmembrane region" description="Helical" evidence="1">
    <location>
        <begin position="12"/>
        <end position="30"/>
    </location>
</feature>
<evidence type="ECO:0000313" key="3">
    <source>
        <dbReference type="Proteomes" id="UP001165044"/>
    </source>
</evidence>
<sequence length="497" mass="56167">MTPRLRRWGPLALLLLYVGLYYGLTAWQQAGLFERDGYFHARFAWMLPERGLSRAFPWTQLSTWRGQFCDKEFLFHLAMAPFARLGSDPILGARIFGALLAGAVMGAFYLMLRAQRVRHPLACAFLPLAMGGLFLARLGMLRSHVLSMLLLTLGLHLMLEKRYRAVFVLGFVYAWSYTVPFVLFMTAVPIALGRWLGREAFDWRLLLAAGGGSAAGLVLHPYTPLTLATFLTYVQVFRLGLQGAGTSGFELGNELYPYPWAVLLDIYPLLILLAALLLVVLVLARRRLTPATLGLGLAALAWFGMTARTPRFAEYSVLLVAAACALVLRDLLPLLEVRRWWASRRWLRLGTGALALALLAGFHARAVSFDRVYQSAYAPPRFFTGACAWMAQHLAPGETVINLFWDDFPDLYYDGYRQTFLWGLDPTYSLREDPDRARLLEHYRRHAAPLDAKTLTQAFHTRWLVLRTARAKGFPELELRPFRVAYQDASALVVTWD</sequence>
<keyword evidence="1" id="KW-1133">Transmembrane helix</keyword>
<feature type="transmembrane region" description="Helical" evidence="1">
    <location>
        <begin position="346"/>
        <end position="364"/>
    </location>
</feature>
<evidence type="ECO:0000256" key="1">
    <source>
        <dbReference type="SAM" id="Phobius"/>
    </source>
</evidence>
<evidence type="ECO:0000313" key="2">
    <source>
        <dbReference type="EMBL" id="GLH67550.1"/>
    </source>
</evidence>
<accession>A0ABQ5PZP0</accession>
<feature type="transmembrane region" description="Helical" evidence="1">
    <location>
        <begin position="315"/>
        <end position="334"/>
    </location>
</feature>
<protein>
    <recommendedName>
        <fullName evidence="4">Glycosyltransferase RgtA/B/C/D-like domain-containing protein</fullName>
    </recommendedName>
</protein>
<dbReference type="Proteomes" id="UP001165044">
    <property type="component" value="Unassembled WGS sequence"/>
</dbReference>
<feature type="transmembrane region" description="Helical" evidence="1">
    <location>
        <begin position="266"/>
        <end position="284"/>
    </location>
</feature>
<dbReference type="EMBL" id="BSDC01000002">
    <property type="protein sequence ID" value="GLH67550.1"/>
    <property type="molecule type" value="Genomic_DNA"/>
</dbReference>
<name>A0ABQ5PZP0_9BACT</name>
<proteinExistence type="predicted"/>
<keyword evidence="1" id="KW-0472">Membrane</keyword>
<feature type="transmembrane region" description="Helical" evidence="1">
    <location>
        <begin position="291"/>
        <end position="309"/>
    </location>
</feature>
<keyword evidence="3" id="KW-1185">Reference proteome</keyword>
<feature type="transmembrane region" description="Helical" evidence="1">
    <location>
        <begin position="91"/>
        <end position="112"/>
    </location>
</feature>
<keyword evidence="1" id="KW-0812">Transmembrane</keyword>
<feature type="transmembrane region" description="Helical" evidence="1">
    <location>
        <begin position="205"/>
        <end position="223"/>
    </location>
</feature>
<reference evidence="2" key="1">
    <citation type="journal article" date="2023" name="Antonie Van Leeuwenhoek">
        <title>Mesoterricola silvestris gen. nov., sp. nov., Mesoterricola sediminis sp. nov., Geothrix oryzae sp. nov., Geothrix edaphica sp. nov., Geothrix rubra sp. nov., and Geothrix limicola sp. nov., six novel members of Acidobacteriota isolated from soils.</title>
        <authorList>
            <person name="Itoh H."/>
            <person name="Sugisawa Y."/>
            <person name="Mise K."/>
            <person name="Xu Z."/>
            <person name="Kuniyasu M."/>
            <person name="Ushijima N."/>
            <person name="Kawano K."/>
            <person name="Kobayashi E."/>
            <person name="Shiratori Y."/>
            <person name="Masuda Y."/>
            <person name="Senoo K."/>
        </authorList>
    </citation>
    <scope>NUCLEOTIDE SEQUENCE</scope>
    <source>
        <strain evidence="2">Red802</strain>
    </source>
</reference>
<dbReference type="RefSeq" id="WP_285608777.1">
    <property type="nucleotide sequence ID" value="NZ_BSDC01000002.1"/>
</dbReference>
<organism evidence="2 3">
    <name type="scientific">Geothrix edaphica</name>
    <dbReference type="NCBI Taxonomy" id="2927976"/>
    <lineage>
        <taxon>Bacteria</taxon>
        <taxon>Pseudomonadati</taxon>
        <taxon>Acidobacteriota</taxon>
        <taxon>Holophagae</taxon>
        <taxon>Holophagales</taxon>
        <taxon>Holophagaceae</taxon>
        <taxon>Geothrix</taxon>
    </lineage>
</organism>
<gene>
    <name evidence="2" type="ORF">GETHED_19140</name>
</gene>
<feature type="transmembrane region" description="Helical" evidence="1">
    <location>
        <begin position="165"/>
        <end position="193"/>
    </location>
</feature>
<feature type="transmembrane region" description="Helical" evidence="1">
    <location>
        <begin position="124"/>
        <end position="145"/>
    </location>
</feature>